<dbReference type="EMBL" id="MFIY01000050">
    <property type="protein sequence ID" value="OGF99503.1"/>
    <property type="molecule type" value="Genomic_DNA"/>
</dbReference>
<organism evidence="4 5">
    <name type="scientific">Candidatus Gottesmanbacteria bacterium RBG_13_37_7</name>
    <dbReference type="NCBI Taxonomy" id="1798369"/>
    <lineage>
        <taxon>Bacteria</taxon>
        <taxon>Candidatus Gottesmaniibacteriota</taxon>
    </lineage>
</organism>
<proteinExistence type="inferred from homology"/>
<keyword evidence="3" id="KW-0808">Transferase</keyword>
<dbReference type="GO" id="GO:0016757">
    <property type="term" value="F:glycosyltransferase activity"/>
    <property type="evidence" value="ECO:0007669"/>
    <property type="project" value="UniProtKB-KW"/>
</dbReference>
<evidence type="ECO:0000256" key="1">
    <source>
        <dbReference type="ARBA" id="ARBA00006739"/>
    </source>
</evidence>
<dbReference type="PANTHER" id="PTHR43179:SF12">
    <property type="entry name" value="GALACTOFURANOSYLTRANSFERASE GLFT2"/>
    <property type="match status" value="1"/>
</dbReference>
<accession>A0A1F5YHA6</accession>
<dbReference type="PANTHER" id="PTHR43179">
    <property type="entry name" value="RHAMNOSYLTRANSFERASE WBBL"/>
    <property type="match status" value="1"/>
</dbReference>
<dbReference type="Proteomes" id="UP000178230">
    <property type="component" value="Unassembled WGS sequence"/>
</dbReference>
<comment type="similarity">
    <text evidence="1">Belongs to the glycosyltransferase 2 family.</text>
</comment>
<sequence>MVNTAVIVLHYQNNKDTLQCLSSLTHQGKKPDYSIIMVDNSACPEFDSEVKNRYPFIHIISNRNMGYAAGNNLGIKGGLKLKCEYFVFLNNDTIVTSHLIQKMVSFCESDSNIGVISPKIYFAPNFEFHHDRYKNEERGKVIWYAGGIIDWKNIFISHLGMDEVDYGQYENSLDTDFATGCCMLVRKKIIDRIGLFDERYFLYFEDVDYSLRVKKAGFRVMYFPHGFLWHKNASSSGKPGSDIHLYYQTRNRLMFGVKYASWRTKKSLIIESLKYLLGNSIKSKAVRDYYFARFGKGTI</sequence>
<reference evidence="4 5" key="1">
    <citation type="journal article" date="2016" name="Nat. Commun.">
        <title>Thousands of microbial genomes shed light on interconnected biogeochemical processes in an aquifer system.</title>
        <authorList>
            <person name="Anantharaman K."/>
            <person name="Brown C.T."/>
            <person name="Hug L.A."/>
            <person name="Sharon I."/>
            <person name="Castelle C.J."/>
            <person name="Probst A.J."/>
            <person name="Thomas B.C."/>
            <person name="Singh A."/>
            <person name="Wilkins M.J."/>
            <person name="Karaoz U."/>
            <person name="Brodie E.L."/>
            <person name="Williams K.H."/>
            <person name="Hubbard S.S."/>
            <person name="Banfield J.F."/>
        </authorList>
    </citation>
    <scope>NUCLEOTIDE SEQUENCE [LARGE SCALE GENOMIC DNA]</scope>
</reference>
<protein>
    <recommendedName>
        <fullName evidence="6">Glycosyltransferase 2-like domain-containing protein</fullName>
    </recommendedName>
</protein>
<evidence type="ECO:0000256" key="2">
    <source>
        <dbReference type="ARBA" id="ARBA00022676"/>
    </source>
</evidence>
<evidence type="ECO:0000313" key="5">
    <source>
        <dbReference type="Proteomes" id="UP000178230"/>
    </source>
</evidence>
<dbReference type="Gene3D" id="3.90.550.10">
    <property type="entry name" value="Spore Coat Polysaccharide Biosynthesis Protein SpsA, Chain A"/>
    <property type="match status" value="1"/>
</dbReference>
<comment type="caution">
    <text evidence="4">The sequence shown here is derived from an EMBL/GenBank/DDBJ whole genome shotgun (WGS) entry which is preliminary data.</text>
</comment>
<dbReference type="Pfam" id="PF13641">
    <property type="entry name" value="Glyco_tranf_2_3"/>
    <property type="match status" value="1"/>
</dbReference>
<dbReference type="InterPro" id="IPR029044">
    <property type="entry name" value="Nucleotide-diphossugar_trans"/>
</dbReference>
<name>A0A1F5YHA6_9BACT</name>
<evidence type="ECO:0000256" key="3">
    <source>
        <dbReference type="ARBA" id="ARBA00022679"/>
    </source>
</evidence>
<dbReference type="CDD" id="cd04186">
    <property type="entry name" value="GT_2_like_c"/>
    <property type="match status" value="1"/>
</dbReference>
<evidence type="ECO:0008006" key="6">
    <source>
        <dbReference type="Google" id="ProtNLM"/>
    </source>
</evidence>
<gene>
    <name evidence="4" type="ORF">A2Y99_02265</name>
</gene>
<dbReference type="AlphaFoldDB" id="A0A1F5YHA6"/>
<dbReference type="SUPFAM" id="SSF53448">
    <property type="entry name" value="Nucleotide-diphospho-sugar transferases"/>
    <property type="match status" value="1"/>
</dbReference>
<keyword evidence="2" id="KW-0328">Glycosyltransferase</keyword>
<evidence type="ECO:0000313" key="4">
    <source>
        <dbReference type="EMBL" id="OGF99503.1"/>
    </source>
</evidence>